<evidence type="ECO:0000256" key="3">
    <source>
        <dbReference type="ARBA" id="ARBA00023163"/>
    </source>
</evidence>
<keyword evidence="3" id="KW-0804">Transcription</keyword>
<name>A0ABV9U519_9ACTN</name>
<sequence>MSTTGTGRRERKVARTRSALAAAALEIVVERGFAALTVQEIADRADVSRRTFSRHFAGREDALVEPVREDCAAINAALAARPADERPVVAYRNAVLDRLGSDTPFAARAELLRVVHAEAQAEAAYQRVIAEAEDRTAEIFAARLGLDGSDPAGTGAEGLRPVVLAAVCAGALRAAIRLWQEHPEDGGPHVAAGRVFDVLAAEMGG</sequence>
<evidence type="ECO:0000313" key="7">
    <source>
        <dbReference type="Proteomes" id="UP001595872"/>
    </source>
</evidence>
<dbReference type="InterPro" id="IPR009057">
    <property type="entry name" value="Homeodomain-like_sf"/>
</dbReference>
<keyword evidence="1" id="KW-0805">Transcription regulation</keyword>
<feature type="DNA-binding region" description="H-T-H motif" evidence="4">
    <location>
        <begin position="37"/>
        <end position="56"/>
    </location>
</feature>
<dbReference type="PRINTS" id="PR00455">
    <property type="entry name" value="HTHTETR"/>
</dbReference>
<accession>A0ABV9U519</accession>
<feature type="domain" description="HTH tetR-type" evidence="5">
    <location>
        <begin position="14"/>
        <end position="74"/>
    </location>
</feature>
<evidence type="ECO:0000259" key="5">
    <source>
        <dbReference type="PROSITE" id="PS50977"/>
    </source>
</evidence>
<dbReference type="InterPro" id="IPR050109">
    <property type="entry name" value="HTH-type_TetR-like_transc_reg"/>
</dbReference>
<evidence type="ECO:0000256" key="2">
    <source>
        <dbReference type="ARBA" id="ARBA00023125"/>
    </source>
</evidence>
<reference evidence="7" key="1">
    <citation type="journal article" date="2019" name="Int. J. Syst. Evol. Microbiol.">
        <title>The Global Catalogue of Microorganisms (GCM) 10K type strain sequencing project: providing services to taxonomists for standard genome sequencing and annotation.</title>
        <authorList>
            <consortium name="The Broad Institute Genomics Platform"/>
            <consortium name="The Broad Institute Genome Sequencing Center for Infectious Disease"/>
            <person name="Wu L."/>
            <person name="Ma J."/>
        </authorList>
    </citation>
    <scope>NUCLEOTIDE SEQUENCE [LARGE SCALE GENOMIC DNA]</scope>
    <source>
        <strain evidence="7">KLKA75</strain>
    </source>
</reference>
<dbReference type="Gene3D" id="1.10.357.10">
    <property type="entry name" value="Tetracycline Repressor, domain 2"/>
    <property type="match status" value="1"/>
</dbReference>
<proteinExistence type="predicted"/>
<dbReference type="SUPFAM" id="SSF46689">
    <property type="entry name" value="Homeodomain-like"/>
    <property type="match status" value="1"/>
</dbReference>
<comment type="caution">
    <text evidence="6">The sequence shown here is derived from an EMBL/GenBank/DDBJ whole genome shotgun (WGS) entry which is preliminary data.</text>
</comment>
<dbReference type="RefSeq" id="WP_378260044.1">
    <property type="nucleotide sequence ID" value="NZ_JBHSIT010000009.1"/>
</dbReference>
<dbReference type="InterPro" id="IPR001647">
    <property type="entry name" value="HTH_TetR"/>
</dbReference>
<evidence type="ECO:0000313" key="6">
    <source>
        <dbReference type="EMBL" id="MFC4911289.1"/>
    </source>
</evidence>
<dbReference type="Pfam" id="PF00440">
    <property type="entry name" value="TetR_N"/>
    <property type="match status" value="1"/>
</dbReference>
<dbReference type="Gene3D" id="1.10.10.60">
    <property type="entry name" value="Homeodomain-like"/>
    <property type="match status" value="1"/>
</dbReference>
<dbReference type="EMBL" id="JBHSIT010000009">
    <property type="protein sequence ID" value="MFC4911289.1"/>
    <property type="molecule type" value="Genomic_DNA"/>
</dbReference>
<keyword evidence="2 4" id="KW-0238">DNA-binding</keyword>
<evidence type="ECO:0000256" key="1">
    <source>
        <dbReference type="ARBA" id="ARBA00023015"/>
    </source>
</evidence>
<gene>
    <name evidence="6" type="ORF">ACFPCY_28555</name>
</gene>
<dbReference type="PANTHER" id="PTHR30055">
    <property type="entry name" value="HTH-TYPE TRANSCRIPTIONAL REGULATOR RUTR"/>
    <property type="match status" value="1"/>
</dbReference>
<keyword evidence="7" id="KW-1185">Reference proteome</keyword>
<protein>
    <submittedName>
        <fullName evidence="6">TetR/AcrR family transcriptional regulator</fullName>
    </submittedName>
</protein>
<dbReference type="PANTHER" id="PTHR30055:SF238">
    <property type="entry name" value="MYCOFACTOCIN BIOSYNTHESIS TRANSCRIPTIONAL REGULATOR MFTR-RELATED"/>
    <property type="match status" value="1"/>
</dbReference>
<dbReference type="Proteomes" id="UP001595872">
    <property type="component" value="Unassembled WGS sequence"/>
</dbReference>
<organism evidence="6 7">
    <name type="scientific">Actinomadura gamaensis</name>
    <dbReference type="NCBI Taxonomy" id="1763541"/>
    <lineage>
        <taxon>Bacteria</taxon>
        <taxon>Bacillati</taxon>
        <taxon>Actinomycetota</taxon>
        <taxon>Actinomycetes</taxon>
        <taxon>Streptosporangiales</taxon>
        <taxon>Thermomonosporaceae</taxon>
        <taxon>Actinomadura</taxon>
    </lineage>
</organism>
<evidence type="ECO:0000256" key="4">
    <source>
        <dbReference type="PROSITE-ProRule" id="PRU00335"/>
    </source>
</evidence>
<dbReference type="PROSITE" id="PS50977">
    <property type="entry name" value="HTH_TETR_2"/>
    <property type="match status" value="1"/>
</dbReference>